<proteinExistence type="predicted"/>
<keyword evidence="3" id="KW-1185">Reference proteome</keyword>
<evidence type="ECO:0000256" key="1">
    <source>
        <dbReference type="SAM" id="SignalP"/>
    </source>
</evidence>
<protein>
    <submittedName>
        <fullName evidence="4">C-type lectin domain-containing protein</fullName>
    </submittedName>
</protein>
<dbReference type="Proteomes" id="UP000278627">
    <property type="component" value="Unassembled WGS sequence"/>
</dbReference>
<sequence>MYMLILFLLSTFDIIDKINGKKENIAEAKIQIERNKLSCHNGWVPYASTGSVKYTHCLKILTVFRMTWQQAEESCRQVGKDAHLVSIQTMEQISWLTEAV</sequence>
<feature type="signal peptide" evidence="1">
    <location>
        <begin position="1"/>
        <end position="20"/>
    </location>
</feature>
<dbReference type="Gene3D" id="3.10.100.10">
    <property type="entry name" value="Mannose-Binding Protein A, subunit A"/>
    <property type="match status" value="1"/>
</dbReference>
<reference evidence="4" key="1">
    <citation type="submission" date="2017-02" db="UniProtKB">
        <authorList>
            <consortium name="WormBaseParasite"/>
        </authorList>
    </citation>
    <scope>IDENTIFICATION</scope>
</reference>
<accession>A0A0N4TPV3</accession>
<dbReference type="EMBL" id="UZAD01013191">
    <property type="protein sequence ID" value="VDN91742.1"/>
    <property type="molecule type" value="Genomic_DNA"/>
</dbReference>
<gene>
    <name evidence="2" type="ORF">BPAG_LOCUS10556</name>
</gene>
<evidence type="ECO:0000313" key="3">
    <source>
        <dbReference type="Proteomes" id="UP000278627"/>
    </source>
</evidence>
<name>A0A0N4TPV3_BRUPA</name>
<dbReference type="STRING" id="6280.A0A0N4TPV3"/>
<dbReference type="AlphaFoldDB" id="A0A0N4TPV3"/>
<reference evidence="2 3" key="2">
    <citation type="submission" date="2018-11" db="EMBL/GenBank/DDBJ databases">
        <authorList>
            <consortium name="Pathogen Informatics"/>
        </authorList>
    </citation>
    <scope>NUCLEOTIDE SEQUENCE [LARGE SCALE GENOMIC DNA]</scope>
</reference>
<dbReference type="SUPFAM" id="SSF56436">
    <property type="entry name" value="C-type lectin-like"/>
    <property type="match status" value="1"/>
</dbReference>
<dbReference type="WBParaSite" id="BPAG_0001059401-mRNA-1">
    <property type="protein sequence ID" value="BPAG_0001059401-mRNA-1"/>
    <property type="gene ID" value="BPAG_0001059401"/>
</dbReference>
<evidence type="ECO:0000313" key="4">
    <source>
        <dbReference type="WBParaSite" id="BPAG_0001059401-mRNA-1"/>
    </source>
</evidence>
<dbReference type="InterPro" id="IPR016186">
    <property type="entry name" value="C-type_lectin-like/link_sf"/>
</dbReference>
<dbReference type="InterPro" id="IPR016187">
    <property type="entry name" value="CTDL_fold"/>
</dbReference>
<feature type="chain" id="PRO_5043122169" evidence="1">
    <location>
        <begin position="21"/>
        <end position="100"/>
    </location>
</feature>
<organism evidence="4">
    <name type="scientific">Brugia pahangi</name>
    <name type="common">Filarial nematode worm</name>
    <dbReference type="NCBI Taxonomy" id="6280"/>
    <lineage>
        <taxon>Eukaryota</taxon>
        <taxon>Metazoa</taxon>
        <taxon>Ecdysozoa</taxon>
        <taxon>Nematoda</taxon>
        <taxon>Chromadorea</taxon>
        <taxon>Rhabditida</taxon>
        <taxon>Spirurina</taxon>
        <taxon>Spiruromorpha</taxon>
        <taxon>Filarioidea</taxon>
        <taxon>Onchocercidae</taxon>
        <taxon>Brugia</taxon>
    </lineage>
</organism>
<evidence type="ECO:0000313" key="2">
    <source>
        <dbReference type="EMBL" id="VDN91742.1"/>
    </source>
</evidence>
<keyword evidence="1" id="KW-0732">Signal</keyword>